<organism evidence="8 9">
    <name type="scientific">Tripterygium wilfordii</name>
    <name type="common">Thunder God vine</name>
    <dbReference type="NCBI Taxonomy" id="458696"/>
    <lineage>
        <taxon>Eukaryota</taxon>
        <taxon>Viridiplantae</taxon>
        <taxon>Streptophyta</taxon>
        <taxon>Embryophyta</taxon>
        <taxon>Tracheophyta</taxon>
        <taxon>Spermatophyta</taxon>
        <taxon>Magnoliopsida</taxon>
        <taxon>eudicotyledons</taxon>
        <taxon>Gunneridae</taxon>
        <taxon>Pentapetalae</taxon>
        <taxon>rosids</taxon>
        <taxon>fabids</taxon>
        <taxon>Celastrales</taxon>
        <taxon>Celastraceae</taxon>
        <taxon>Tripterygium</taxon>
    </lineage>
</organism>
<evidence type="ECO:0000259" key="7">
    <source>
        <dbReference type="Pfam" id="PF00892"/>
    </source>
</evidence>
<keyword evidence="3 6" id="KW-0812">Transmembrane</keyword>
<feature type="transmembrane region" description="Helical" evidence="6">
    <location>
        <begin position="138"/>
        <end position="156"/>
    </location>
</feature>
<dbReference type="EMBL" id="JAAARO010000018">
    <property type="protein sequence ID" value="KAF5731980.1"/>
    <property type="molecule type" value="Genomic_DNA"/>
</dbReference>
<feature type="transmembrane region" description="Helical" evidence="6">
    <location>
        <begin position="312"/>
        <end position="331"/>
    </location>
</feature>
<dbReference type="InParanoid" id="A0A7J7CD11"/>
<sequence>MREMGAVLEGLKPGLVMVVVQLSFAGANVFYKLAASDGMNLRVIVAYRFIFATAFMTPLALIFERNKRPKLTWIVLFQSFLCGLFGGALAQNLYVESLALTSATFASAMANLIPAITLIFAIAFGMETLGIGTVAGKAKVLGILIGISGAMLLTFYKGVDINIWSTHVDLLSHPQRQVASGQHGSSRVLGSLLAVASCFAYAIWLTVQSKLSARYPCHYSSTALMSMMGAIQAVIFAVCTERDWSQWKLGWNIRLLSVAFLGIVASGVAVALIAWCVRLRGPVFVSIFNPLVLVLVLVAIAGSLLLDEKLHLGSVLGAFLIVCGLYVVLWGKAKETKKVKTQLPIGPSKSSLEAQSIDIVIAPSTLENDDDNNVEKKKGYGDLLEKENVKDEKQNITT</sequence>
<evidence type="ECO:0000313" key="8">
    <source>
        <dbReference type="EMBL" id="KAF5731980.1"/>
    </source>
</evidence>
<dbReference type="Pfam" id="PF00892">
    <property type="entry name" value="EamA"/>
    <property type="match status" value="2"/>
</dbReference>
<feature type="domain" description="EamA" evidence="7">
    <location>
        <begin position="15"/>
        <end position="154"/>
    </location>
</feature>
<proteinExistence type="inferred from homology"/>
<dbReference type="InterPro" id="IPR030184">
    <property type="entry name" value="WAT1-related"/>
</dbReference>
<name>A0A7J7CD11_TRIWF</name>
<feature type="transmembrane region" description="Helical" evidence="6">
    <location>
        <begin position="75"/>
        <end position="94"/>
    </location>
</feature>
<dbReference type="GO" id="GO:0016020">
    <property type="term" value="C:membrane"/>
    <property type="evidence" value="ECO:0007669"/>
    <property type="project" value="UniProtKB-SubCell"/>
</dbReference>
<dbReference type="Proteomes" id="UP000593562">
    <property type="component" value="Unassembled WGS sequence"/>
</dbReference>
<dbReference type="AlphaFoldDB" id="A0A7J7CD11"/>
<protein>
    <recommendedName>
        <fullName evidence="6">WAT1-related protein</fullName>
    </recommendedName>
</protein>
<comment type="caution">
    <text evidence="8">The sequence shown here is derived from an EMBL/GenBank/DDBJ whole genome shotgun (WGS) entry which is preliminary data.</text>
</comment>
<feature type="transmembrane region" description="Helical" evidence="6">
    <location>
        <begin position="258"/>
        <end position="277"/>
    </location>
</feature>
<evidence type="ECO:0000256" key="6">
    <source>
        <dbReference type="RuleBase" id="RU363077"/>
    </source>
</evidence>
<comment type="subcellular location">
    <subcellularLocation>
        <location evidence="1 6">Membrane</location>
        <topology evidence="1 6">Multi-pass membrane protein</topology>
    </subcellularLocation>
</comment>
<feature type="transmembrane region" description="Helical" evidence="6">
    <location>
        <begin position="188"/>
        <end position="207"/>
    </location>
</feature>
<keyword evidence="4 6" id="KW-1133">Transmembrane helix</keyword>
<dbReference type="InterPro" id="IPR037185">
    <property type="entry name" value="EmrE-like"/>
</dbReference>
<feature type="transmembrane region" description="Helical" evidence="6">
    <location>
        <begin position="43"/>
        <end position="63"/>
    </location>
</feature>
<dbReference type="SUPFAM" id="SSF103481">
    <property type="entry name" value="Multidrug resistance efflux transporter EmrE"/>
    <property type="match status" value="2"/>
</dbReference>
<dbReference type="PANTHER" id="PTHR31218">
    <property type="entry name" value="WAT1-RELATED PROTEIN"/>
    <property type="match status" value="1"/>
</dbReference>
<evidence type="ECO:0000256" key="4">
    <source>
        <dbReference type="ARBA" id="ARBA00022989"/>
    </source>
</evidence>
<keyword evidence="5 6" id="KW-0472">Membrane</keyword>
<feature type="transmembrane region" description="Helical" evidence="6">
    <location>
        <begin position="284"/>
        <end position="306"/>
    </location>
</feature>
<dbReference type="GO" id="GO:0022857">
    <property type="term" value="F:transmembrane transporter activity"/>
    <property type="evidence" value="ECO:0007669"/>
    <property type="project" value="InterPro"/>
</dbReference>
<evidence type="ECO:0000256" key="2">
    <source>
        <dbReference type="ARBA" id="ARBA00007635"/>
    </source>
</evidence>
<evidence type="ECO:0000256" key="1">
    <source>
        <dbReference type="ARBA" id="ARBA00004141"/>
    </source>
</evidence>
<evidence type="ECO:0000256" key="5">
    <source>
        <dbReference type="ARBA" id="ARBA00023136"/>
    </source>
</evidence>
<accession>A0A7J7CD11</accession>
<feature type="domain" description="EamA" evidence="7">
    <location>
        <begin position="189"/>
        <end position="329"/>
    </location>
</feature>
<feature type="transmembrane region" description="Helical" evidence="6">
    <location>
        <begin position="219"/>
        <end position="238"/>
    </location>
</feature>
<dbReference type="InterPro" id="IPR000620">
    <property type="entry name" value="EamA_dom"/>
</dbReference>
<keyword evidence="9" id="KW-1185">Reference proteome</keyword>
<gene>
    <name evidence="8" type="ORF">HS088_TW18G00667</name>
</gene>
<feature type="transmembrane region" description="Helical" evidence="6">
    <location>
        <begin position="106"/>
        <end position="126"/>
    </location>
</feature>
<comment type="similarity">
    <text evidence="2 6">Belongs to the drug/metabolite transporter (DMT) superfamily. Plant drug/metabolite exporter (P-DME) (TC 2.A.7.4) family.</text>
</comment>
<feature type="transmembrane region" description="Helical" evidence="6">
    <location>
        <begin position="12"/>
        <end position="31"/>
    </location>
</feature>
<evidence type="ECO:0000256" key="3">
    <source>
        <dbReference type="ARBA" id="ARBA00022692"/>
    </source>
</evidence>
<reference evidence="8 9" key="1">
    <citation type="journal article" date="2020" name="Nat. Commun.">
        <title>Genome of Tripterygium wilfordii and identification of cytochrome P450 involved in triptolide biosynthesis.</title>
        <authorList>
            <person name="Tu L."/>
            <person name="Su P."/>
            <person name="Zhang Z."/>
            <person name="Gao L."/>
            <person name="Wang J."/>
            <person name="Hu T."/>
            <person name="Zhou J."/>
            <person name="Zhang Y."/>
            <person name="Zhao Y."/>
            <person name="Liu Y."/>
            <person name="Song Y."/>
            <person name="Tong Y."/>
            <person name="Lu Y."/>
            <person name="Yang J."/>
            <person name="Xu C."/>
            <person name="Jia M."/>
            <person name="Peters R.J."/>
            <person name="Huang L."/>
            <person name="Gao W."/>
        </authorList>
    </citation>
    <scope>NUCLEOTIDE SEQUENCE [LARGE SCALE GENOMIC DNA]</scope>
    <source>
        <strain evidence="9">cv. XIE 37</strain>
        <tissue evidence="8">Leaf</tissue>
    </source>
</reference>
<evidence type="ECO:0000313" key="9">
    <source>
        <dbReference type="Proteomes" id="UP000593562"/>
    </source>
</evidence>
<dbReference type="OrthoDB" id="1728340at2759"/>